<accession>A0A212L7Q4</accession>
<name>A0A212L7Q4_9BACT</name>
<feature type="compositionally biased region" description="Basic residues" evidence="1">
    <location>
        <begin position="70"/>
        <end position="83"/>
    </location>
</feature>
<evidence type="ECO:0000256" key="1">
    <source>
        <dbReference type="SAM" id="MobiDB-lite"/>
    </source>
</evidence>
<organism evidence="2">
    <name type="scientific">uncultured Desulfovibrio sp</name>
    <dbReference type="NCBI Taxonomy" id="167968"/>
    <lineage>
        <taxon>Bacteria</taxon>
        <taxon>Pseudomonadati</taxon>
        <taxon>Thermodesulfobacteriota</taxon>
        <taxon>Desulfovibrionia</taxon>
        <taxon>Desulfovibrionales</taxon>
        <taxon>Desulfovibrionaceae</taxon>
        <taxon>Desulfovibrio</taxon>
        <taxon>environmental samples</taxon>
    </lineage>
</organism>
<gene>
    <name evidence="2" type="ORF">KL86DES1_21340</name>
</gene>
<evidence type="ECO:0000313" key="2">
    <source>
        <dbReference type="EMBL" id="SCM73507.1"/>
    </source>
</evidence>
<feature type="region of interest" description="Disordered" evidence="1">
    <location>
        <begin position="64"/>
        <end position="83"/>
    </location>
</feature>
<dbReference type="AlphaFoldDB" id="A0A212L7Q4"/>
<dbReference type="EMBL" id="FMJC01000002">
    <property type="protein sequence ID" value="SCM73507.1"/>
    <property type="molecule type" value="Genomic_DNA"/>
</dbReference>
<protein>
    <submittedName>
        <fullName evidence="2">Uncharacterized protein</fullName>
    </submittedName>
</protein>
<sequence>MPRLSIPPHKHIQKDTERELLCEMVATSGESVHLLVVRYGQVAHTRLDIRRVSAFTRMPFRAWQKERARPSPKVRPHPQKTLV</sequence>
<reference evidence="2" key="1">
    <citation type="submission" date="2016-08" db="EMBL/GenBank/DDBJ databases">
        <authorList>
            <person name="Seilhamer J.J."/>
        </authorList>
    </citation>
    <scope>NUCLEOTIDE SEQUENCE</scope>
    <source>
        <strain evidence="2">86-1</strain>
    </source>
</reference>
<proteinExistence type="predicted"/>